<dbReference type="EMBL" id="WIQW01000101">
    <property type="protein sequence ID" value="KAF3084057.1"/>
    <property type="molecule type" value="Genomic_DNA"/>
</dbReference>
<evidence type="ECO:0000313" key="4">
    <source>
        <dbReference type="Proteomes" id="UP000475325"/>
    </source>
</evidence>
<evidence type="ECO:0000259" key="1">
    <source>
        <dbReference type="PROSITE" id="PS50181"/>
    </source>
</evidence>
<dbReference type="InterPro" id="IPR001810">
    <property type="entry name" value="F-box_dom"/>
</dbReference>
<evidence type="ECO:0000313" key="5">
    <source>
        <dbReference type="Proteomes" id="UP000480548"/>
    </source>
</evidence>
<comment type="caution">
    <text evidence="2">The sequence shown here is derived from an EMBL/GenBank/DDBJ whole genome shotgun (WGS) entry which is preliminary data.</text>
</comment>
<dbReference type="SUPFAM" id="SSF81383">
    <property type="entry name" value="F-box domain"/>
    <property type="match status" value="1"/>
</dbReference>
<feature type="domain" description="F-box" evidence="1">
    <location>
        <begin position="10"/>
        <end position="60"/>
    </location>
</feature>
<dbReference type="Proteomes" id="UP000480548">
    <property type="component" value="Unassembled WGS sequence"/>
</dbReference>
<dbReference type="Proteomes" id="UP000475325">
    <property type="component" value="Unassembled WGS sequence"/>
</dbReference>
<organism evidence="2 4">
    <name type="scientific">Orbilia oligospora</name>
    <name type="common">Nematode-trapping fungus</name>
    <name type="synonym">Arthrobotrys oligospora</name>
    <dbReference type="NCBI Taxonomy" id="2813651"/>
    <lineage>
        <taxon>Eukaryota</taxon>
        <taxon>Fungi</taxon>
        <taxon>Dikarya</taxon>
        <taxon>Ascomycota</taxon>
        <taxon>Pezizomycotina</taxon>
        <taxon>Orbiliomycetes</taxon>
        <taxon>Orbiliales</taxon>
        <taxon>Orbiliaceae</taxon>
        <taxon>Orbilia</taxon>
    </lineage>
</organism>
<dbReference type="InterPro" id="IPR036047">
    <property type="entry name" value="F-box-like_dom_sf"/>
</dbReference>
<sequence>MESESCKPNSEGLQILPTELLLSIFEYLDSDDKRAFSRCSRACYFLTFRLRIRGIYWQSCYNTTTPTFLRRFEDGQSFSPLVKHIKSAKFDFKTIQGLSTPLTVLSKFPAITSIKICLGETYYLERNLYVRILSLLITLPYYDNLIYLGFEWRGDEVTIEWDSSYDREHIDDDPHELDSGAVVDRTYTIEDQRAETLRELYSSQWERRSFEWTKVALCEEEFLGKYVSPIGLNQLVLRGEVRLPKGLQSLQLGIPKCEPSFYLPLLRCEEITTLFLSIPSRDTVVSPIYPELNTMLELPRIKDLTLYFHSANFFHYEKLLRQLPSQFPNITSLTSRGVKYVGTFLVPLPDLPKLESLDLDVHKLWEIEIAENPLKNRLGNGGYPELKRFKLTAFEDDEEVQMICSISRFKGLDGGKETYGFHWEELRNGHLSVMVRKESNNHENGEN</sequence>
<protein>
    <recommendedName>
        <fullName evidence="1">F-box domain-containing protein</fullName>
    </recommendedName>
</protein>
<proteinExistence type="predicted"/>
<reference evidence="4 5" key="1">
    <citation type="submission" date="2019-06" db="EMBL/GenBank/DDBJ databases">
        <authorList>
            <person name="Palmer J.M."/>
        </authorList>
    </citation>
    <scope>NUCLEOTIDE SEQUENCE [LARGE SCALE GENOMIC DNA]</scope>
    <source>
        <strain evidence="2 4">TWF102</strain>
        <strain evidence="3 5">TWF703</strain>
    </source>
</reference>
<dbReference type="PROSITE" id="PS50181">
    <property type="entry name" value="FBOX"/>
    <property type="match status" value="1"/>
</dbReference>
<accession>A0A7C8IZF1</accession>
<dbReference type="CDD" id="cd09917">
    <property type="entry name" value="F-box_SF"/>
    <property type="match status" value="1"/>
</dbReference>
<evidence type="ECO:0000313" key="3">
    <source>
        <dbReference type="EMBL" id="KAF3136641.1"/>
    </source>
</evidence>
<evidence type="ECO:0000313" key="2">
    <source>
        <dbReference type="EMBL" id="KAF3084057.1"/>
    </source>
</evidence>
<dbReference type="EMBL" id="WIQZ01000028">
    <property type="protein sequence ID" value="KAF3136641.1"/>
    <property type="molecule type" value="Genomic_DNA"/>
</dbReference>
<name>A0A7C8IZF1_ORBOL</name>
<dbReference type="Pfam" id="PF00646">
    <property type="entry name" value="F-box"/>
    <property type="match status" value="1"/>
</dbReference>
<dbReference type="AlphaFoldDB" id="A0A7C8IZF1"/>
<gene>
    <name evidence="2" type="ORF">TWF102_000491</name>
    <name evidence="3" type="ORF">TWF703_005355</name>
</gene>